<evidence type="ECO:0000256" key="3">
    <source>
        <dbReference type="ARBA" id="ARBA00022475"/>
    </source>
</evidence>
<feature type="transmembrane region" description="Helical" evidence="7">
    <location>
        <begin position="382"/>
        <end position="400"/>
    </location>
</feature>
<keyword evidence="4 7" id="KW-0812">Transmembrane</keyword>
<evidence type="ECO:0000256" key="6">
    <source>
        <dbReference type="ARBA" id="ARBA00023136"/>
    </source>
</evidence>
<keyword evidence="5 7" id="KW-1133">Transmembrane helix</keyword>
<dbReference type="InterPro" id="IPR036259">
    <property type="entry name" value="MFS_trans_sf"/>
</dbReference>
<feature type="domain" description="Phospholipid/glycerol acyltransferase" evidence="8">
    <location>
        <begin position="457"/>
        <end position="573"/>
    </location>
</feature>
<evidence type="ECO:0000256" key="7">
    <source>
        <dbReference type="SAM" id="Phobius"/>
    </source>
</evidence>
<evidence type="ECO:0000256" key="1">
    <source>
        <dbReference type="ARBA" id="ARBA00004651"/>
    </source>
</evidence>
<feature type="transmembrane region" description="Helical" evidence="7">
    <location>
        <begin position="406"/>
        <end position="428"/>
    </location>
</feature>
<dbReference type="GO" id="GO:0016746">
    <property type="term" value="F:acyltransferase activity"/>
    <property type="evidence" value="ECO:0007669"/>
    <property type="project" value="InterPro"/>
</dbReference>
<dbReference type="OrthoDB" id="9803968at2"/>
<dbReference type="Pfam" id="PF01553">
    <property type="entry name" value="Acyltransferase"/>
    <property type="match status" value="1"/>
</dbReference>
<dbReference type="EMBL" id="PXWF02000287">
    <property type="protein sequence ID" value="PWF43085.1"/>
    <property type="molecule type" value="Genomic_DNA"/>
</dbReference>
<keyword evidence="2" id="KW-0813">Transport</keyword>
<protein>
    <submittedName>
        <fullName evidence="9">MFS transporter</fullName>
    </submittedName>
</protein>
<keyword evidence="6 7" id="KW-0472">Membrane</keyword>
<reference evidence="9 10" key="1">
    <citation type="submission" date="2018-04" db="EMBL/GenBank/DDBJ databases">
        <title>Massilia violaceinigra sp. nov., a novel purple-pigmented bacterium isolated from Tianshan glacier, Xinjiang, China.</title>
        <authorList>
            <person name="Wang H."/>
        </authorList>
    </citation>
    <scope>NUCLEOTIDE SEQUENCE [LARGE SCALE GENOMIC DNA]</scope>
    <source>
        <strain evidence="9 10">B448-2</strain>
    </source>
</reference>
<feature type="transmembrane region" description="Helical" evidence="7">
    <location>
        <begin position="150"/>
        <end position="171"/>
    </location>
</feature>
<name>A0A2U2HFE6_9BURK</name>
<dbReference type="Proteomes" id="UP000241421">
    <property type="component" value="Unassembled WGS sequence"/>
</dbReference>
<dbReference type="InterPro" id="IPR002123">
    <property type="entry name" value="Plipid/glycerol_acylTrfase"/>
</dbReference>
<dbReference type="CDD" id="cd07989">
    <property type="entry name" value="LPLAT_AGPAT-like"/>
    <property type="match status" value="1"/>
</dbReference>
<dbReference type="Gene3D" id="1.20.1250.20">
    <property type="entry name" value="MFS general substrate transporter like domains"/>
    <property type="match status" value="1"/>
</dbReference>
<accession>A0A2U2HFE6</accession>
<dbReference type="SUPFAM" id="SSF69593">
    <property type="entry name" value="Glycerol-3-phosphate (1)-acyltransferase"/>
    <property type="match status" value="1"/>
</dbReference>
<feature type="transmembrane region" description="Helical" evidence="7">
    <location>
        <begin position="339"/>
        <end position="361"/>
    </location>
</feature>
<dbReference type="CDD" id="cd06173">
    <property type="entry name" value="MFS_MefA_like"/>
    <property type="match status" value="1"/>
</dbReference>
<evidence type="ECO:0000256" key="4">
    <source>
        <dbReference type="ARBA" id="ARBA00022692"/>
    </source>
</evidence>
<feature type="transmembrane region" description="Helical" evidence="7">
    <location>
        <begin position="297"/>
        <end position="319"/>
    </location>
</feature>
<keyword evidence="10" id="KW-1185">Reference proteome</keyword>
<proteinExistence type="predicted"/>
<dbReference type="AlphaFoldDB" id="A0A2U2HFE6"/>
<dbReference type="Pfam" id="PF07690">
    <property type="entry name" value="MFS_1"/>
    <property type="match status" value="1"/>
</dbReference>
<dbReference type="PANTHER" id="PTHR43266:SF2">
    <property type="entry name" value="MAJOR FACILITATOR SUPERFAMILY (MFS) PROFILE DOMAIN-CONTAINING PROTEIN"/>
    <property type="match status" value="1"/>
</dbReference>
<dbReference type="InterPro" id="IPR011701">
    <property type="entry name" value="MFS"/>
</dbReference>
<feature type="transmembrane region" description="Helical" evidence="7">
    <location>
        <begin position="264"/>
        <end position="285"/>
    </location>
</feature>
<evidence type="ECO:0000256" key="2">
    <source>
        <dbReference type="ARBA" id="ARBA00022448"/>
    </source>
</evidence>
<evidence type="ECO:0000313" key="10">
    <source>
        <dbReference type="Proteomes" id="UP000241421"/>
    </source>
</evidence>
<comment type="caution">
    <text evidence="9">The sequence shown here is derived from an EMBL/GenBank/DDBJ whole genome shotgun (WGS) entry which is preliminary data.</text>
</comment>
<organism evidence="9 10">
    <name type="scientific">Massilia glaciei</name>
    <dbReference type="NCBI Taxonomy" id="1524097"/>
    <lineage>
        <taxon>Bacteria</taxon>
        <taxon>Pseudomonadati</taxon>
        <taxon>Pseudomonadota</taxon>
        <taxon>Betaproteobacteria</taxon>
        <taxon>Burkholderiales</taxon>
        <taxon>Oxalobacteraceae</taxon>
        <taxon>Telluria group</taxon>
        <taxon>Massilia</taxon>
    </lineage>
</organism>
<evidence type="ECO:0000313" key="9">
    <source>
        <dbReference type="EMBL" id="PWF43085.1"/>
    </source>
</evidence>
<dbReference type="SUPFAM" id="SSF103473">
    <property type="entry name" value="MFS general substrate transporter"/>
    <property type="match status" value="1"/>
</dbReference>
<feature type="transmembrane region" description="Helical" evidence="7">
    <location>
        <begin position="89"/>
        <end position="105"/>
    </location>
</feature>
<evidence type="ECO:0000256" key="5">
    <source>
        <dbReference type="ARBA" id="ARBA00022989"/>
    </source>
</evidence>
<evidence type="ECO:0000259" key="8">
    <source>
        <dbReference type="SMART" id="SM00563"/>
    </source>
</evidence>
<sequence>MSQSSQFSLLAQRRFGPFFWTQFLGAFNDNLFKTALLVMLTFDALSWTTIAPATLNVMIPALFILPYVVFSATAGQLADKFDKARMARAVKLIEIAIMLVAGIGWMSHNLWLLIGAVVGMGMHSTLFGPVKYAYLPQNLKPEELVGGNGLIEMGTFVGILLGQISGALLVAVKPQGIALVAAGTVLVALVGLAASWRIPASPAPEPGLKISGNVFAESIRNLAFSSKNRTVFLSMMGNSWFWFYGAIMLSQFPLYASSYLHGDYGVFVLLLTVFSLGIGLGSLLCERLSGHKVEIGLVPFGSIGLTVFGIDLYFASLGYTNTAAVTVSTLLAQAGVIRILADIVLIGVFGGFYIVPLFALIQTRCEPSHMSRTIAGMNILNALFMIASAGAVMGMFALGFTIPQIFLATAILNALVAVYVFSLVPEFLMRFLAWMLIHTVHRVKTIDVERIPEDGAAVLVCNHVSYVDALVIGAASPRPIRFVMDHRIFKTPFLGWIFRTAKAIPIAPAKEDPWLMEKAYVDIAQALHQGDLVCIFPEGRLTTTGEMNEFRGGISKIIERSKVPVIPMALRGLWGSMLTRDPGALFERSFTRGLRSRLALAVGLPVAPQDATPEHLQAQVLALRGDWK</sequence>
<dbReference type="GO" id="GO:0022857">
    <property type="term" value="F:transmembrane transporter activity"/>
    <property type="evidence" value="ECO:0007669"/>
    <property type="project" value="InterPro"/>
</dbReference>
<feature type="transmembrane region" description="Helical" evidence="7">
    <location>
        <begin position="57"/>
        <end position="77"/>
    </location>
</feature>
<dbReference type="RefSeq" id="WP_106759445.1">
    <property type="nucleotide sequence ID" value="NZ_PXWF02000287.1"/>
</dbReference>
<gene>
    <name evidence="9" type="ORF">C7C56_021775</name>
</gene>
<comment type="subcellular location">
    <subcellularLocation>
        <location evidence="1">Cell membrane</location>
        <topology evidence="1">Multi-pass membrane protein</topology>
    </subcellularLocation>
</comment>
<dbReference type="GO" id="GO:0005886">
    <property type="term" value="C:plasma membrane"/>
    <property type="evidence" value="ECO:0007669"/>
    <property type="project" value="UniProtKB-SubCell"/>
</dbReference>
<feature type="transmembrane region" description="Helical" evidence="7">
    <location>
        <begin position="230"/>
        <end position="252"/>
    </location>
</feature>
<keyword evidence="3" id="KW-1003">Cell membrane</keyword>
<dbReference type="SMART" id="SM00563">
    <property type="entry name" value="PlsC"/>
    <property type="match status" value="1"/>
</dbReference>
<dbReference type="PANTHER" id="PTHR43266">
    <property type="entry name" value="MACROLIDE-EFFLUX PROTEIN"/>
    <property type="match status" value="1"/>
</dbReference>